<name>A0A316VSM6_9BASI</name>
<dbReference type="RefSeq" id="XP_025358817.1">
    <property type="nucleotide sequence ID" value="XM_025500772.1"/>
</dbReference>
<organism evidence="2 3">
    <name type="scientific">Meira miltonrushii</name>
    <dbReference type="NCBI Taxonomy" id="1280837"/>
    <lineage>
        <taxon>Eukaryota</taxon>
        <taxon>Fungi</taxon>
        <taxon>Dikarya</taxon>
        <taxon>Basidiomycota</taxon>
        <taxon>Ustilaginomycotina</taxon>
        <taxon>Exobasidiomycetes</taxon>
        <taxon>Exobasidiales</taxon>
        <taxon>Brachybasidiaceae</taxon>
        <taxon>Meira</taxon>
    </lineage>
</organism>
<evidence type="ECO:0000313" key="3">
    <source>
        <dbReference type="Proteomes" id="UP000245771"/>
    </source>
</evidence>
<dbReference type="Proteomes" id="UP000245771">
    <property type="component" value="Unassembled WGS sequence"/>
</dbReference>
<gene>
    <name evidence="2" type="ORF">FA14DRAFT_177784</name>
</gene>
<accession>A0A316VSM6</accession>
<proteinExistence type="predicted"/>
<evidence type="ECO:0000256" key="1">
    <source>
        <dbReference type="SAM" id="MobiDB-lite"/>
    </source>
</evidence>
<feature type="region of interest" description="Disordered" evidence="1">
    <location>
        <begin position="58"/>
        <end position="85"/>
    </location>
</feature>
<dbReference type="GeneID" id="37022553"/>
<feature type="compositionally biased region" description="Basic residues" evidence="1">
    <location>
        <begin position="283"/>
        <end position="297"/>
    </location>
</feature>
<keyword evidence="3" id="KW-1185">Reference proteome</keyword>
<evidence type="ECO:0000313" key="2">
    <source>
        <dbReference type="EMBL" id="PWN38515.1"/>
    </source>
</evidence>
<protein>
    <submittedName>
        <fullName evidence="2">Uncharacterized protein</fullName>
    </submittedName>
</protein>
<sequence length="297" mass="33757">MHSCNYDICFHALLLFGFFVGLLLSVSAMDRYDLIIKDEQHYQTFNVPSSVVTLAKRQVSPDAPDTSPMFRTEKRTRKRKEPSLLKHDHAALKAVSMFFKNDHVSLEQAMARHNVPKKGNIIADAHTSSVHIYTPNRASHHVSGGEDHDAATDIAPFSHEVLRNSHGRKPAGYDGKKQLTARAAEKYIIDGTATDDKNALELAKSKIAQKYRKKGTLLATWREIARTDPSKAREMKTQAPRRLKSEDYIPLRAHQLHHQRKVASLEIGVQMAKEENERELSRKRNNRLIAKSRPKKL</sequence>
<dbReference type="EMBL" id="KZ819602">
    <property type="protein sequence ID" value="PWN38515.1"/>
    <property type="molecule type" value="Genomic_DNA"/>
</dbReference>
<feature type="region of interest" description="Disordered" evidence="1">
    <location>
        <begin position="273"/>
        <end position="297"/>
    </location>
</feature>
<feature type="compositionally biased region" description="Basic and acidic residues" evidence="1">
    <location>
        <begin position="273"/>
        <end position="282"/>
    </location>
</feature>
<reference evidence="2 3" key="1">
    <citation type="journal article" date="2018" name="Mol. Biol. Evol.">
        <title>Broad Genomic Sampling Reveals a Smut Pathogenic Ancestry of the Fungal Clade Ustilaginomycotina.</title>
        <authorList>
            <person name="Kijpornyongpan T."/>
            <person name="Mondo S.J."/>
            <person name="Barry K."/>
            <person name="Sandor L."/>
            <person name="Lee J."/>
            <person name="Lipzen A."/>
            <person name="Pangilinan J."/>
            <person name="LaButti K."/>
            <person name="Hainaut M."/>
            <person name="Henrissat B."/>
            <person name="Grigoriev I.V."/>
            <person name="Spatafora J.W."/>
            <person name="Aime M.C."/>
        </authorList>
    </citation>
    <scope>NUCLEOTIDE SEQUENCE [LARGE SCALE GENOMIC DNA]</scope>
    <source>
        <strain evidence="2 3">MCA 3882</strain>
    </source>
</reference>
<dbReference type="AlphaFoldDB" id="A0A316VSM6"/>
<dbReference type="InParanoid" id="A0A316VSM6"/>